<organism evidence="1 2">
    <name type="scientific">Peribacillus glennii</name>
    <dbReference type="NCBI Taxonomy" id="2303991"/>
    <lineage>
        <taxon>Bacteria</taxon>
        <taxon>Bacillati</taxon>
        <taxon>Bacillota</taxon>
        <taxon>Bacilli</taxon>
        <taxon>Bacillales</taxon>
        <taxon>Bacillaceae</taxon>
        <taxon>Peribacillus</taxon>
    </lineage>
</organism>
<sequence>MWRNPASHLLLRLKSGNTDLAERAYRFGVKVYQTSKYWLNKDGRSSSVYQAGVWGLEGKRNR</sequence>
<dbReference type="Proteomes" id="UP000262939">
    <property type="component" value="Unassembled WGS sequence"/>
</dbReference>
<reference evidence="1 2" key="1">
    <citation type="submission" date="2018-08" db="EMBL/GenBank/DDBJ databases">
        <title>Bacillus chawlae sp. nov., Bacillus glennii sp. nov., and Bacillus saganii sp. nov. Isolated from the Vehicle Assembly Building at Kennedy Space Center where the Viking Spacecraft were Assembled.</title>
        <authorList>
            <person name="Seuylemezian A."/>
            <person name="Vaishampayan P."/>
        </authorList>
    </citation>
    <scope>NUCLEOTIDE SEQUENCE [LARGE SCALE GENOMIC DNA]</scope>
    <source>
        <strain evidence="1 2">V44-8</strain>
    </source>
</reference>
<gene>
    <name evidence="1" type="ORF">D0466_14820</name>
</gene>
<evidence type="ECO:0000313" key="1">
    <source>
        <dbReference type="EMBL" id="RFU62441.1"/>
    </source>
</evidence>
<keyword evidence="2" id="KW-1185">Reference proteome</keyword>
<proteinExistence type="predicted"/>
<comment type="caution">
    <text evidence="1">The sequence shown here is derived from an EMBL/GenBank/DDBJ whole genome shotgun (WGS) entry which is preliminary data.</text>
</comment>
<accession>A0A372LAV3</accession>
<dbReference type="EMBL" id="QVTD01000010">
    <property type="protein sequence ID" value="RFU62441.1"/>
    <property type="molecule type" value="Genomic_DNA"/>
</dbReference>
<evidence type="ECO:0000313" key="2">
    <source>
        <dbReference type="Proteomes" id="UP000262939"/>
    </source>
</evidence>
<dbReference type="AlphaFoldDB" id="A0A372LAV3"/>
<name>A0A372LAV3_9BACI</name>
<protein>
    <submittedName>
        <fullName evidence="1">Uncharacterized protein</fullName>
    </submittedName>
</protein>